<dbReference type="Proteomes" id="UP000298264">
    <property type="component" value="Unassembled WGS sequence"/>
</dbReference>
<reference evidence="1" key="1">
    <citation type="journal article" date="2019" name="PLoS Negl. Trop. Dis.">
        <title>Revisiting the worldwide diversity of Leptospira species in the environment.</title>
        <authorList>
            <person name="Vincent A.T."/>
            <person name="Schiettekatte O."/>
            <person name="Bourhy P."/>
            <person name="Veyrier F.J."/>
            <person name="Picardeau M."/>
        </authorList>
    </citation>
    <scope>NUCLEOTIDE SEQUENCE [LARGE SCALE GENOMIC DNA]</scope>
    <source>
        <strain evidence="1">201400974</strain>
    </source>
</reference>
<dbReference type="OrthoDB" id="9807923at2"/>
<sequence>MKITLIILGVIAFAVILLCIFAPTDFKLERDITINKPRNIVFAEIKLLKNHSKWNAWLKKDPSAKMEYKGTDGTVGFISSWESENQELGIGEQEIITITEGERLEMQLRFKKPMEGKLASYIITESLGENQTKVTVGMYDKMPIPMNAIHLIVNVCFEIQKKMTDNMDAGLNDLKVILEK</sequence>
<dbReference type="Gene3D" id="3.30.530.20">
    <property type="match status" value="1"/>
</dbReference>
<dbReference type="EMBL" id="RQHV01000050">
    <property type="protein sequence ID" value="TGN09698.1"/>
    <property type="molecule type" value="Genomic_DNA"/>
</dbReference>
<dbReference type="SUPFAM" id="SSF55961">
    <property type="entry name" value="Bet v1-like"/>
    <property type="match status" value="1"/>
</dbReference>
<organism evidence="1 2">
    <name type="scientific">Leptospira ilyithenensis</name>
    <dbReference type="NCBI Taxonomy" id="2484901"/>
    <lineage>
        <taxon>Bacteria</taxon>
        <taxon>Pseudomonadati</taxon>
        <taxon>Spirochaetota</taxon>
        <taxon>Spirochaetia</taxon>
        <taxon>Leptospirales</taxon>
        <taxon>Leptospiraceae</taxon>
        <taxon>Leptospira</taxon>
    </lineage>
</organism>
<comment type="caution">
    <text evidence="1">The sequence shown here is derived from an EMBL/GenBank/DDBJ whole genome shotgun (WGS) entry which is preliminary data.</text>
</comment>
<dbReference type="AlphaFoldDB" id="A0A4R9LMJ2"/>
<dbReference type="RefSeq" id="WP_135764549.1">
    <property type="nucleotide sequence ID" value="NZ_RQHV01000050.1"/>
</dbReference>
<keyword evidence="2" id="KW-1185">Reference proteome</keyword>
<evidence type="ECO:0000313" key="1">
    <source>
        <dbReference type="EMBL" id="TGN09698.1"/>
    </source>
</evidence>
<accession>A0A4R9LMJ2</accession>
<evidence type="ECO:0000313" key="2">
    <source>
        <dbReference type="Proteomes" id="UP000298264"/>
    </source>
</evidence>
<name>A0A4R9LMJ2_9LEPT</name>
<gene>
    <name evidence="1" type="ORF">EHS11_11460</name>
</gene>
<dbReference type="InterPro" id="IPR023393">
    <property type="entry name" value="START-like_dom_sf"/>
</dbReference>
<dbReference type="CDD" id="cd07818">
    <property type="entry name" value="SRPBCC_1"/>
    <property type="match status" value="1"/>
</dbReference>
<evidence type="ECO:0008006" key="3">
    <source>
        <dbReference type="Google" id="ProtNLM"/>
    </source>
</evidence>
<proteinExistence type="predicted"/>
<protein>
    <recommendedName>
        <fullName evidence="3">Polyketide cyclase</fullName>
    </recommendedName>
</protein>